<feature type="region of interest" description="Disordered" evidence="1">
    <location>
        <begin position="1"/>
        <end position="79"/>
    </location>
</feature>
<evidence type="ECO:0000313" key="3">
    <source>
        <dbReference type="Proteomes" id="UP001501427"/>
    </source>
</evidence>
<gene>
    <name evidence="2" type="ORF">GCM10009546_23390</name>
</gene>
<dbReference type="Proteomes" id="UP001501427">
    <property type="component" value="Unassembled WGS sequence"/>
</dbReference>
<protein>
    <submittedName>
        <fullName evidence="2">Uncharacterized protein</fullName>
    </submittedName>
</protein>
<proteinExistence type="predicted"/>
<name>A0ABN1E808_9ACTN</name>
<organism evidence="2 3">
    <name type="scientific">Actinomadura livida</name>
    <dbReference type="NCBI Taxonomy" id="79909"/>
    <lineage>
        <taxon>Bacteria</taxon>
        <taxon>Bacillati</taxon>
        <taxon>Actinomycetota</taxon>
        <taxon>Actinomycetes</taxon>
        <taxon>Streptosporangiales</taxon>
        <taxon>Thermomonosporaceae</taxon>
        <taxon>Actinomadura</taxon>
    </lineage>
</organism>
<keyword evidence="3" id="KW-1185">Reference proteome</keyword>
<evidence type="ECO:0000313" key="2">
    <source>
        <dbReference type="EMBL" id="GAA0560549.1"/>
    </source>
</evidence>
<accession>A0ABN1E808</accession>
<evidence type="ECO:0000256" key="1">
    <source>
        <dbReference type="SAM" id="MobiDB-lite"/>
    </source>
</evidence>
<sequence>MTPVSGTGAIVCPAAPPGPERGPWGNNHMTRTAPGCGQPRQDALANGGLIRPEGLRGGVRRRVRAGERGCPAGRPGQRS</sequence>
<reference evidence="2 3" key="1">
    <citation type="journal article" date="2019" name="Int. J. Syst. Evol. Microbiol.">
        <title>The Global Catalogue of Microorganisms (GCM) 10K type strain sequencing project: providing services to taxonomists for standard genome sequencing and annotation.</title>
        <authorList>
            <consortium name="The Broad Institute Genomics Platform"/>
            <consortium name="The Broad Institute Genome Sequencing Center for Infectious Disease"/>
            <person name="Wu L."/>
            <person name="Ma J."/>
        </authorList>
    </citation>
    <scope>NUCLEOTIDE SEQUENCE [LARGE SCALE GENOMIC DNA]</scope>
    <source>
        <strain evidence="2 3">JCM 10667</strain>
    </source>
</reference>
<dbReference type="EMBL" id="BAAAHD010000021">
    <property type="protein sequence ID" value="GAA0560549.1"/>
    <property type="molecule type" value="Genomic_DNA"/>
</dbReference>
<comment type="caution">
    <text evidence="2">The sequence shown here is derived from an EMBL/GenBank/DDBJ whole genome shotgun (WGS) entry which is preliminary data.</text>
</comment>